<dbReference type="PANTHER" id="PTHR28641:SF1">
    <property type="entry name" value="MALONYL-COA DECARBOXYLASE, MITOCHONDRIAL"/>
    <property type="match status" value="1"/>
</dbReference>
<dbReference type="Gene3D" id="3.40.630.150">
    <property type="entry name" value="Malonyl-CoA decarboxylase, catalytic domain"/>
    <property type="match status" value="1"/>
</dbReference>
<feature type="compositionally biased region" description="Polar residues" evidence="1">
    <location>
        <begin position="20"/>
        <end position="36"/>
    </location>
</feature>
<evidence type="ECO:0000259" key="2">
    <source>
        <dbReference type="Pfam" id="PF05292"/>
    </source>
</evidence>
<evidence type="ECO:0000256" key="1">
    <source>
        <dbReference type="SAM" id="MobiDB-lite"/>
    </source>
</evidence>
<reference evidence="5" key="1">
    <citation type="submission" date="2025-08" db="UniProtKB">
        <authorList>
            <consortium name="RefSeq"/>
        </authorList>
    </citation>
    <scope>IDENTIFICATION</scope>
</reference>
<feature type="domain" description="Malonyl-CoA decarboxylase N-terminal" evidence="3">
    <location>
        <begin position="157"/>
        <end position="220"/>
    </location>
</feature>
<dbReference type="GO" id="GO:0005759">
    <property type="term" value="C:mitochondrial matrix"/>
    <property type="evidence" value="ECO:0000318"/>
    <property type="project" value="GO_Central"/>
</dbReference>
<keyword evidence="4" id="KW-1185">Reference proteome</keyword>
<dbReference type="eggNOG" id="KOG3018">
    <property type="taxonomic scope" value="Eukaryota"/>
</dbReference>
<dbReference type="FunFam" id="1.20.140.90:FF:000002">
    <property type="entry name" value="Malonyl-CoA decarboxylase family protein"/>
    <property type="match status" value="1"/>
</dbReference>
<dbReference type="GO" id="GO:0005782">
    <property type="term" value="C:peroxisomal matrix"/>
    <property type="evidence" value="ECO:0000318"/>
    <property type="project" value="GO_Central"/>
</dbReference>
<dbReference type="GO" id="GO:2001294">
    <property type="term" value="P:malonyl-CoA catabolic process"/>
    <property type="evidence" value="ECO:0000318"/>
    <property type="project" value="GO_Central"/>
</dbReference>
<dbReference type="GO" id="GO:0006633">
    <property type="term" value="P:fatty acid biosynthetic process"/>
    <property type="evidence" value="ECO:0000318"/>
    <property type="project" value="GO_Central"/>
</dbReference>
<dbReference type="FunFam" id="3.40.630.150:FF:000002">
    <property type="entry name" value="malonyl-CoA decarboxylase, mitochondrial"/>
    <property type="match status" value="1"/>
</dbReference>
<evidence type="ECO:0000259" key="3">
    <source>
        <dbReference type="Pfam" id="PF17408"/>
    </source>
</evidence>
<sequence length="548" mass="62155">MNRKGLAILMRTRMRLTDPNKLSVSPNEASRVQSDTGHSESDENFVRVASEGYVQKINSPSNSERDFNVVRESMHAAISMNKTEVMDAILNNFSEGYHSLSHDNRRKLLIALARDYDVNRKQVRELIQQYLGLEFPGGDKSQPTTFDEGGLLAALYRTERNLRHALKPMYQILFERLNTHPGGLKFLSILRADILSMLAEENIASLRALDSYLKEKLVTWLSPATLELHRITWDDPASLLEKIVAYEAVHPINSLIDLKRRLGIGRRCFGYLHPSIPGEPLIFIEVALLKNVAQNIQEVLWDHPPIPESEATCALFYSISSTQSGLVGINLGKFLIKRVIELVKKDMPHVSTFATLSPIRGYMKWLLFKLGSQSKLAEAEKEGISCSLERSSSSTFRENILQPEEEKALLESSVEFTSGENGMEMMLNLLTSKNYEWTKSDRLLSVLQAPLMRLCARYLIQEKKRGKALDSVANFHLQNGAVIERINWMADRSEKGLSQSGGIMVNYIYRLDKIEENAQSYFATGSIQASSDLRRYLQPEKEHEEKTT</sequence>
<dbReference type="STRING" id="4432.A0A1U7ZLA0"/>
<dbReference type="Pfam" id="PF17408">
    <property type="entry name" value="MCD_N"/>
    <property type="match status" value="1"/>
</dbReference>
<protein>
    <submittedName>
        <fullName evidence="5">Malonyl-CoA decarboxylase, mitochondrial isoform X1</fullName>
    </submittedName>
</protein>
<dbReference type="GO" id="GO:0050080">
    <property type="term" value="F:malonyl-CoA decarboxylase activity"/>
    <property type="evidence" value="ECO:0000318"/>
    <property type="project" value="GO_Central"/>
</dbReference>
<dbReference type="Gene3D" id="1.20.140.90">
    <property type="entry name" value="Malonyl-CoA decarboxylase, oligemerization domain"/>
    <property type="match status" value="1"/>
</dbReference>
<dbReference type="OrthoDB" id="426718at2759"/>
<accession>A0A1U7ZLA0</accession>
<name>A0A1U7ZLA0_NELNU</name>
<dbReference type="KEGG" id="nnu:104594074"/>
<evidence type="ECO:0000313" key="5">
    <source>
        <dbReference type="RefSeq" id="XP_010252500.1"/>
    </source>
</evidence>
<evidence type="ECO:0000313" key="4">
    <source>
        <dbReference type="Proteomes" id="UP000189703"/>
    </source>
</evidence>
<dbReference type="GeneID" id="104594074"/>
<dbReference type="InParanoid" id="A0A1U7ZLA0"/>
<dbReference type="RefSeq" id="XP_010252500.1">
    <property type="nucleotide sequence ID" value="XM_010254198.2"/>
</dbReference>
<dbReference type="InterPro" id="IPR038351">
    <property type="entry name" value="MCD_N_sf"/>
</dbReference>
<gene>
    <name evidence="5" type="primary">LOC104594074</name>
</gene>
<feature type="region of interest" description="Disordered" evidence="1">
    <location>
        <begin position="19"/>
        <end position="43"/>
    </location>
</feature>
<dbReference type="FunCoup" id="A0A1U7ZLA0">
    <property type="interactions" value="1895"/>
</dbReference>
<organism evidence="4 5">
    <name type="scientific">Nelumbo nucifera</name>
    <name type="common">Sacred lotus</name>
    <dbReference type="NCBI Taxonomy" id="4432"/>
    <lineage>
        <taxon>Eukaryota</taxon>
        <taxon>Viridiplantae</taxon>
        <taxon>Streptophyta</taxon>
        <taxon>Embryophyta</taxon>
        <taxon>Tracheophyta</taxon>
        <taxon>Spermatophyta</taxon>
        <taxon>Magnoliopsida</taxon>
        <taxon>Proteales</taxon>
        <taxon>Nelumbonaceae</taxon>
        <taxon>Nelumbo</taxon>
    </lineage>
</organism>
<dbReference type="Pfam" id="PF05292">
    <property type="entry name" value="MCD"/>
    <property type="match status" value="1"/>
</dbReference>
<proteinExistence type="predicted"/>
<dbReference type="InterPro" id="IPR035372">
    <property type="entry name" value="MCD_N"/>
</dbReference>
<dbReference type="Proteomes" id="UP000189703">
    <property type="component" value="Unplaced"/>
</dbReference>
<feature type="domain" description="Malonyl-CoA decarboxylase C-terminal" evidence="2">
    <location>
        <begin position="225"/>
        <end position="509"/>
    </location>
</feature>
<dbReference type="InterPro" id="IPR042303">
    <property type="entry name" value="Malonyl_CoA_deC_C_sf"/>
</dbReference>
<dbReference type="AlphaFoldDB" id="A0A1U7ZLA0"/>
<dbReference type="InterPro" id="IPR007956">
    <property type="entry name" value="Malonyl_CoA_deC_C"/>
</dbReference>
<dbReference type="OMA" id="CEQFAPD"/>
<dbReference type="PANTHER" id="PTHR28641">
    <property type="match status" value="1"/>
</dbReference>
<dbReference type="GO" id="GO:0006085">
    <property type="term" value="P:acetyl-CoA biosynthetic process"/>
    <property type="evidence" value="ECO:0000318"/>
    <property type="project" value="GO_Central"/>
</dbReference>
<dbReference type="InterPro" id="IPR038917">
    <property type="entry name" value="Malonyl_CoA_deC"/>
</dbReference>